<gene>
    <name evidence="1" type="ORF">SAMN05216470_0201</name>
</gene>
<organism evidence="1 2">
    <name type="scientific">Streptococcus equinus</name>
    <name type="common">Streptococcus bovis</name>
    <dbReference type="NCBI Taxonomy" id="1335"/>
    <lineage>
        <taxon>Bacteria</taxon>
        <taxon>Bacillati</taxon>
        <taxon>Bacillota</taxon>
        <taxon>Bacilli</taxon>
        <taxon>Lactobacillales</taxon>
        <taxon>Streptococcaceae</taxon>
        <taxon>Streptococcus</taxon>
    </lineage>
</organism>
<evidence type="ECO:0000313" key="2">
    <source>
        <dbReference type="Proteomes" id="UP000214649"/>
    </source>
</evidence>
<dbReference type="Proteomes" id="UP000214649">
    <property type="component" value="Unassembled WGS sequence"/>
</dbReference>
<proteinExistence type="predicted"/>
<accession>A0A239R5N3</accession>
<reference evidence="1 2" key="1">
    <citation type="submission" date="2017-07" db="EMBL/GenBank/DDBJ databases">
        <authorList>
            <person name="Sun Z.S."/>
            <person name="Albrecht U."/>
            <person name="Echele G."/>
            <person name="Lee C.C."/>
        </authorList>
    </citation>
    <scope>NUCLEOTIDE SEQUENCE [LARGE SCALE GENOMIC DNA]</scope>
    <source>
        <strain evidence="1 2">AR3</strain>
    </source>
</reference>
<name>A0A239R5N3_STREI</name>
<dbReference type="AlphaFoldDB" id="A0A239R5N3"/>
<dbReference type="EMBL" id="FZRA01000001">
    <property type="protein sequence ID" value="SNU06162.1"/>
    <property type="molecule type" value="Genomic_DNA"/>
</dbReference>
<sequence length="49" mass="5488">MNEWKLSELNSVRNLTEADLEKTVGGDTTLLTGVFGWLKNLKNKPQGKI</sequence>
<evidence type="ECO:0000313" key="1">
    <source>
        <dbReference type="EMBL" id="SNU06162.1"/>
    </source>
</evidence>
<protein>
    <submittedName>
        <fullName evidence="1">Uncharacterized protein</fullName>
    </submittedName>
</protein>
<dbReference type="RefSeq" id="WP_159458098.1">
    <property type="nucleotide sequence ID" value="NZ_FZRA01000001.1"/>
</dbReference>